<keyword evidence="1" id="KW-0723">Serine/threonine-protein kinase</keyword>
<gene>
    <name evidence="16" type="ORF">AMAG_03317</name>
</gene>
<comment type="catalytic activity">
    <reaction evidence="9">
        <text>L-seryl-[protein] + ATP = O-phospho-L-seryl-[protein] + ADP + H(+)</text>
        <dbReference type="Rhea" id="RHEA:17989"/>
        <dbReference type="Rhea" id="RHEA-COMP:9863"/>
        <dbReference type="Rhea" id="RHEA-COMP:11604"/>
        <dbReference type="ChEBI" id="CHEBI:15378"/>
        <dbReference type="ChEBI" id="CHEBI:29999"/>
        <dbReference type="ChEBI" id="CHEBI:30616"/>
        <dbReference type="ChEBI" id="CHEBI:83421"/>
        <dbReference type="ChEBI" id="CHEBI:456216"/>
        <dbReference type="EC" id="2.7.11.11"/>
    </reaction>
</comment>
<evidence type="ECO:0000256" key="9">
    <source>
        <dbReference type="ARBA" id="ARBA00047454"/>
    </source>
</evidence>
<reference evidence="16 17" key="1">
    <citation type="submission" date="2009-11" db="EMBL/GenBank/DDBJ databases">
        <title>Annotation of Allomyces macrogynus ATCC 38327.</title>
        <authorList>
            <consortium name="The Broad Institute Genome Sequencing Platform"/>
            <person name="Russ C."/>
            <person name="Cuomo C."/>
            <person name="Burger G."/>
            <person name="Gray M.W."/>
            <person name="Holland P.W.H."/>
            <person name="King N."/>
            <person name="Lang F.B.F."/>
            <person name="Roger A.J."/>
            <person name="Ruiz-Trillo I."/>
            <person name="Young S.K."/>
            <person name="Zeng Q."/>
            <person name="Gargeya S."/>
            <person name="Fitzgerald M."/>
            <person name="Haas B."/>
            <person name="Abouelleil A."/>
            <person name="Alvarado L."/>
            <person name="Arachchi H.M."/>
            <person name="Berlin A."/>
            <person name="Chapman S.B."/>
            <person name="Gearin G."/>
            <person name="Goldberg J."/>
            <person name="Griggs A."/>
            <person name="Gujja S."/>
            <person name="Hansen M."/>
            <person name="Heiman D."/>
            <person name="Howarth C."/>
            <person name="Larimer J."/>
            <person name="Lui A."/>
            <person name="MacDonald P.J.P."/>
            <person name="McCowen C."/>
            <person name="Montmayeur A."/>
            <person name="Murphy C."/>
            <person name="Neiman D."/>
            <person name="Pearson M."/>
            <person name="Priest M."/>
            <person name="Roberts A."/>
            <person name="Saif S."/>
            <person name="Shea T."/>
            <person name="Sisk P."/>
            <person name="Stolte C."/>
            <person name="Sykes S."/>
            <person name="Wortman J."/>
            <person name="Nusbaum C."/>
            <person name="Birren B."/>
        </authorList>
    </citation>
    <scope>NUCLEOTIDE SEQUENCE [LARGE SCALE GENOMIC DNA]</scope>
    <source>
        <strain evidence="16 17">ATCC 38327</strain>
    </source>
</reference>
<dbReference type="PROSITE" id="PS00107">
    <property type="entry name" value="PROTEIN_KINASE_ATP"/>
    <property type="match status" value="1"/>
</dbReference>
<feature type="compositionally biased region" description="Low complexity" evidence="13">
    <location>
        <begin position="336"/>
        <end position="348"/>
    </location>
</feature>
<dbReference type="CDD" id="cd21742">
    <property type="entry name" value="MobB_NDR_LATS-like"/>
    <property type="match status" value="1"/>
</dbReference>
<dbReference type="Gene3D" id="1.10.510.10">
    <property type="entry name" value="Transferase(Phosphotransferase) domain 1"/>
    <property type="match status" value="1"/>
</dbReference>
<dbReference type="InterPro" id="IPR000961">
    <property type="entry name" value="AGC-kinase_C"/>
</dbReference>
<evidence type="ECO:0000256" key="4">
    <source>
        <dbReference type="ARBA" id="ARBA00022741"/>
    </source>
</evidence>
<dbReference type="InterPro" id="IPR059233">
    <property type="entry name" value="MobB_NdrA/B/Cbk1"/>
</dbReference>
<keyword evidence="17" id="KW-1185">Reference proteome</keyword>
<dbReference type="InterPro" id="IPR000719">
    <property type="entry name" value="Prot_kinase_dom"/>
</dbReference>
<evidence type="ECO:0000256" key="6">
    <source>
        <dbReference type="ARBA" id="ARBA00022840"/>
    </source>
</evidence>
<dbReference type="Pfam" id="PF00069">
    <property type="entry name" value="Pkinase"/>
    <property type="match status" value="2"/>
</dbReference>
<name>A0A0L0S993_ALLM3</name>
<accession>A0A0L0S993</accession>
<feature type="compositionally biased region" description="Polar residues" evidence="13">
    <location>
        <begin position="80"/>
        <end position="94"/>
    </location>
</feature>
<dbReference type="PANTHER" id="PTHR24353:SF147">
    <property type="entry name" value="CGMP-DEPENDENT SERINE_THREONIN PROTEIN KINASE-RELATED"/>
    <property type="match status" value="1"/>
</dbReference>
<dbReference type="FunFam" id="3.30.200.20:FF:000192">
    <property type="entry name" value="Serine/threonine-protein kinase cot-1"/>
    <property type="match status" value="1"/>
</dbReference>
<evidence type="ECO:0000259" key="15">
    <source>
        <dbReference type="PROSITE" id="PS51285"/>
    </source>
</evidence>
<evidence type="ECO:0000256" key="1">
    <source>
        <dbReference type="ARBA" id="ARBA00022527"/>
    </source>
</evidence>
<evidence type="ECO:0000256" key="11">
    <source>
        <dbReference type="ARBA" id="ARBA00048679"/>
    </source>
</evidence>
<sequence>MSDAIRTLANKFGSNPRKVPSAKIPTTDSSEDPRERFKALISEPKEFRHLAHSSNANEAAGVLSELWKTGEKLSRCQGDSRPSSLAESSVHAGQSSSPTTPSASRASKPFSTVTVEKTVATKIYFEAYFDRLMSTTTTGRNKRRLQLEADLEALNVSEDEKRTIRRQWLQKETEYIRSLRSRVTLNDFDLLKPLGRGAFGMIRLARDKNTGNLVALKTLDKATMLRRGQEGHVRAERDLLCQASDSCNFIVKLFYSFQDEHNLYLGLEYMPGGDLLSLLIKCDIFPEWMARFYAAEMLLAIEEAHSLGYRTHDAEYYDAQRRMLETARGRDGGTGTPPRGTAGAAGDALNDDDNITITPELLVLFKSQRRAQAFSIVGTTNYMAPEVLAGSGHDFKCDLWSFATILFEMLFGYPPFHHSSPSVTRQKILRCHYVFPAHAAAVSPEARDLMAQLLVRDPATRPGLKEAMAHPWFRVPIDGQTVDWEAMRDGVVPPPWVPQLKNELDTSCFEDAAAAGDGVGVPPGPPTVGEARMPGESDEALDLRKRMAFKGFTFKTFQP</sequence>
<feature type="region of interest" description="Disordered" evidence="13">
    <location>
        <begin position="1"/>
        <end position="35"/>
    </location>
</feature>
<organism evidence="16 17">
    <name type="scientific">Allomyces macrogynus (strain ATCC 38327)</name>
    <name type="common">Allomyces javanicus var. macrogynus</name>
    <dbReference type="NCBI Taxonomy" id="578462"/>
    <lineage>
        <taxon>Eukaryota</taxon>
        <taxon>Fungi</taxon>
        <taxon>Fungi incertae sedis</taxon>
        <taxon>Blastocladiomycota</taxon>
        <taxon>Blastocladiomycetes</taxon>
        <taxon>Blastocladiales</taxon>
        <taxon>Blastocladiaceae</taxon>
        <taxon>Allomyces</taxon>
    </lineage>
</organism>
<evidence type="ECO:0000256" key="5">
    <source>
        <dbReference type="ARBA" id="ARBA00022777"/>
    </source>
</evidence>
<feature type="binding site" evidence="12">
    <location>
        <position position="217"/>
    </location>
    <ligand>
        <name>ATP</name>
        <dbReference type="ChEBI" id="CHEBI:30616"/>
    </ligand>
</feature>
<feature type="region of interest" description="Disordered" evidence="13">
    <location>
        <begin position="74"/>
        <end position="111"/>
    </location>
</feature>
<protein>
    <submittedName>
        <fullName evidence="16">AGC/NDR protein kinase</fullName>
    </submittedName>
</protein>
<evidence type="ECO:0000256" key="2">
    <source>
        <dbReference type="ARBA" id="ARBA00022553"/>
    </source>
</evidence>
<dbReference type="GO" id="GO:0005524">
    <property type="term" value="F:ATP binding"/>
    <property type="evidence" value="ECO:0007669"/>
    <property type="project" value="UniProtKB-UniRule"/>
</dbReference>
<evidence type="ECO:0000256" key="10">
    <source>
        <dbReference type="ARBA" id="ARBA00047899"/>
    </source>
</evidence>
<evidence type="ECO:0000256" key="13">
    <source>
        <dbReference type="SAM" id="MobiDB-lite"/>
    </source>
</evidence>
<evidence type="ECO:0000313" key="17">
    <source>
        <dbReference type="Proteomes" id="UP000054350"/>
    </source>
</evidence>
<keyword evidence="4 12" id="KW-0547">Nucleotide-binding</keyword>
<dbReference type="EMBL" id="GG745334">
    <property type="protein sequence ID" value="KNE58960.1"/>
    <property type="molecule type" value="Genomic_DNA"/>
</dbReference>
<comment type="catalytic activity">
    <reaction evidence="11">
        <text>L-seryl-[protein] + ATP = O-phospho-L-seryl-[protein] + ADP + H(+)</text>
        <dbReference type="Rhea" id="RHEA:17989"/>
        <dbReference type="Rhea" id="RHEA-COMP:9863"/>
        <dbReference type="Rhea" id="RHEA-COMP:11604"/>
        <dbReference type="ChEBI" id="CHEBI:15378"/>
        <dbReference type="ChEBI" id="CHEBI:29999"/>
        <dbReference type="ChEBI" id="CHEBI:30616"/>
        <dbReference type="ChEBI" id="CHEBI:83421"/>
        <dbReference type="ChEBI" id="CHEBI:456216"/>
        <dbReference type="EC" id="2.7.11.1"/>
    </reaction>
</comment>
<feature type="domain" description="Protein kinase" evidence="14">
    <location>
        <begin position="188"/>
        <end position="473"/>
    </location>
</feature>
<proteinExistence type="inferred from homology"/>
<reference evidence="17" key="2">
    <citation type="submission" date="2009-11" db="EMBL/GenBank/DDBJ databases">
        <title>The Genome Sequence of Allomyces macrogynus strain ATCC 38327.</title>
        <authorList>
            <consortium name="The Broad Institute Genome Sequencing Platform"/>
            <person name="Russ C."/>
            <person name="Cuomo C."/>
            <person name="Shea T."/>
            <person name="Young S.K."/>
            <person name="Zeng Q."/>
            <person name="Koehrsen M."/>
            <person name="Haas B."/>
            <person name="Borodovsky M."/>
            <person name="Guigo R."/>
            <person name="Alvarado L."/>
            <person name="Berlin A."/>
            <person name="Borenstein D."/>
            <person name="Chen Z."/>
            <person name="Engels R."/>
            <person name="Freedman E."/>
            <person name="Gellesch M."/>
            <person name="Goldberg J."/>
            <person name="Griggs A."/>
            <person name="Gujja S."/>
            <person name="Heiman D."/>
            <person name="Hepburn T."/>
            <person name="Howarth C."/>
            <person name="Jen D."/>
            <person name="Larson L."/>
            <person name="Lewis B."/>
            <person name="Mehta T."/>
            <person name="Park D."/>
            <person name="Pearson M."/>
            <person name="Roberts A."/>
            <person name="Saif S."/>
            <person name="Shenoy N."/>
            <person name="Sisk P."/>
            <person name="Stolte C."/>
            <person name="Sykes S."/>
            <person name="Walk T."/>
            <person name="White J."/>
            <person name="Yandava C."/>
            <person name="Burger G."/>
            <person name="Gray M.W."/>
            <person name="Holland P.W.H."/>
            <person name="King N."/>
            <person name="Lang F.B.F."/>
            <person name="Roger A.J."/>
            <person name="Ruiz-Trillo I."/>
            <person name="Lander E."/>
            <person name="Nusbaum C."/>
        </authorList>
    </citation>
    <scope>NUCLEOTIDE SEQUENCE [LARGE SCALE GENOMIC DNA]</scope>
    <source>
        <strain evidence="17">ATCC 38327</strain>
    </source>
</reference>
<dbReference type="VEuPathDB" id="FungiDB:AMAG_03317"/>
<dbReference type="OrthoDB" id="3638488at2759"/>
<dbReference type="PROSITE" id="PS51285">
    <property type="entry name" value="AGC_KINASE_CTER"/>
    <property type="match status" value="1"/>
</dbReference>
<feature type="region of interest" description="Disordered" evidence="13">
    <location>
        <begin position="328"/>
        <end position="351"/>
    </location>
</feature>
<dbReference type="STRING" id="578462.A0A0L0S993"/>
<dbReference type="InterPro" id="IPR017441">
    <property type="entry name" value="Protein_kinase_ATP_BS"/>
</dbReference>
<feature type="domain" description="AGC-kinase C-terminal" evidence="15">
    <location>
        <begin position="480"/>
        <end position="559"/>
    </location>
</feature>
<evidence type="ECO:0000256" key="3">
    <source>
        <dbReference type="ARBA" id="ARBA00022679"/>
    </source>
</evidence>
<dbReference type="Proteomes" id="UP000054350">
    <property type="component" value="Unassembled WGS sequence"/>
</dbReference>
<keyword evidence="2" id="KW-0597">Phosphoprotein</keyword>
<comment type="catalytic activity">
    <reaction evidence="8">
        <text>L-threonyl-[protein] + ATP = O-phospho-L-threonyl-[protein] + ADP + H(+)</text>
        <dbReference type="Rhea" id="RHEA:46608"/>
        <dbReference type="Rhea" id="RHEA-COMP:11060"/>
        <dbReference type="Rhea" id="RHEA-COMP:11605"/>
        <dbReference type="ChEBI" id="CHEBI:15378"/>
        <dbReference type="ChEBI" id="CHEBI:30013"/>
        <dbReference type="ChEBI" id="CHEBI:30616"/>
        <dbReference type="ChEBI" id="CHEBI:61977"/>
        <dbReference type="ChEBI" id="CHEBI:456216"/>
        <dbReference type="EC" id="2.7.11.11"/>
    </reaction>
</comment>
<evidence type="ECO:0000256" key="7">
    <source>
        <dbReference type="ARBA" id="ARBA00038271"/>
    </source>
</evidence>
<evidence type="ECO:0000313" key="16">
    <source>
        <dbReference type="EMBL" id="KNE58960.1"/>
    </source>
</evidence>
<dbReference type="SUPFAM" id="SSF56112">
    <property type="entry name" value="Protein kinase-like (PK-like)"/>
    <property type="match status" value="1"/>
</dbReference>
<dbReference type="GO" id="GO:0004691">
    <property type="term" value="F:cAMP-dependent protein kinase activity"/>
    <property type="evidence" value="ECO:0007669"/>
    <property type="project" value="UniProtKB-EC"/>
</dbReference>
<evidence type="ECO:0000256" key="8">
    <source>
        <dbReference type="ARBA" id="ARBA00047292"/>
    </source>
</evidence>
<feature type="compositionally biased region" description="Low complexity" evidence="13">
    <location>
        <begin position="95"/>
        <end position="107"/>
    </location>
</feature>
<keyword evidence="6 12" id="KW-0067">ATP-binding</keyword>
<evidence type="ECO:0000256" key="12">
    <source>
        <dbReference type="PROSITE-ProRule" id="PRU10141"/>
    </source>
</evidence>
<dbReference type="AlphaFoldDB" id="A0A0L0S993"/>
<dbReference type="Gene3D" id="3.30.200.20">
    <property type="entry name" value="Phosphorylase Kinase, domain 1"/>
    <property type="match status" value="2"/>
</dbReference>
<dbReference type="eggNOG" id="KOG0605">
    <property type="taxonomic scope" value="Eukaryota"/>
</dbReference>
<comment type="similarity">
    <text evidence="7">Belongs to the protein kinase superfamily. STE Ser/Thr protein kinase family. COT1 subfamily.</text>
</comment>
<keyword evidence="3" id="KW-0808">Transferase</keyword>
<comment type="catalytic activity">
    <reaction evidence="10">
        <text>L-threonyl-[protein] + ATP = O-phospho-L-threonyl-[protein] + ADP + H(+)</text>
        <dbReference type="Rhea" id="RHEA:46608"/>
        <dbReference type="Rhea" id="RHEA-COMP:11060"/>
        <dbReference type="Rhea" id="RHEA-COMP:11605"/>
        <dbReference type="ChEBI" id="CHEBI:15378"/>
        <dbReference type="ChEBI" id="CHEBI:30013"/>
        <dbReference type="ChEBI" id="CHEBI:30616"/>
        <dbReference type="ChEBI" id="CHEBI:61977"/>
        <dbReference type="ChEBI" id="CHEBI:456216"/>
        <dbReference type="EC" id="2.7.11.1"/>
    </reaction>
</comment>
<dbReference type="InterPro" id="IPR011009">
    <property type="entry name" value="Kinase-like_dom_sf"/>
</dbReference>
<dbReference type="PANTHER" id="PTHR24353">
    <property type="entry name" value="CYCLIC NUCLEOTIDE-DEPENDENT PROTEIN KINASE"/>
    <property type="match status" value="1"/>
</dbReference>
<dbReference type="PROSITE" id="PS50011">
    <property type="entry name" value="PROTEIN_KINASE_DOM"/>
    <property type="match status" value="1"/>
</dbReference>
<evidence type="ECO:0000259" key="14">
    <source>
        <dbReference type="PROSITE" id="PS50011"/>
    </source>
</evidence>
<keyword evidence="5 16" id="KW-0418">Kinase</keyword>